<evidence type="ECO:0008006" key="4">
    <source>
        <dbReference type="Google" id="ProtNLM"/>
    </source>
</evidence>
<gene>
    <name evidence="2" type="ORF">Ae201684_007165</name>
</gene>
<organism evidence="2 3">
    <name type="scientific">Aphanomyces euteiches</name>
    <dbReference type="NCBI Taxonomy" id="100861"/>
    <lineage>
        <taxon>Eukaryota</taxon>
        <taxon>Sar</taxon>
        <taxon>Stramenopiles</taxon>
        <taxon>Oomycota</taxon>
        <taxon>Saprolegniomycetes</taxon>
        <taxon>Saprolegniales</taxon>
        <taxon>Verrucalvaceae</taxon>
        <taxon>Aphanomyces</taxon>
    </lineage>
</organism>
<comment type="caution">
    <text evidence="2">The sequence shown here is derived from an EMBL/GenBank/DDBJ whole genome shotgun (WGS) entry which is preliminary data.</text>
</comment>
<proteinExistence type="predicted"/>
<keyword evidence="3" id="KW-1185">Reference proteome</keyword>
<name>A0A6G0X9L8_9STRA</name>
<feature type="compositionally biased region" description="Basic and acidic residues" evidence="1">
    <location>
        <begin position="1"/>
        <end position="26"/>
    </location>
</feature>
<evidence type="ECO:0000256" key="1">
    <source>
        <dbReference type="SAM" id="MobiDB-lite"/>
    </source>
</evidence>
<feature type="region of interest" description="Disordered" evidence="1">
    <location>
        <begin position="1"/>
        <end position="34"/>
    </location>
</feature>
<reference evidence="2 3" key="1">
    <citation type="submission" date="2019-07" db="EMBL/GenBank/DDBJ databases">
        <title>Genomics analysis of Aphanomyces spp. identifies a new class of oomycete effector associated with host adaptation.</title>
        <authorList>
            <person name="Gaulin E."/>
        </authorList>
    </citation>
    <scope>NUCLEOTIDE SEQUENCE [LARGE SCALE GENOMIC DNA]</scope>
    <source>
        <strain evidence="2 3">ATCC 201684</strain>
    </source>
</reference>
<protein>
    <recommendedName>
        <fullName evidence="4">GRAM domain-containing protein</fullName>
    </recommendedName>
</protein>
<sequence>MLGQEEDRAASTDAEGKPVQETRPSDGEIIPDSSSSLAALVQETEELLANSSLSAKSRVGHPDFDKLTPSDALEFSEQAKMEMEEATSWLSFCPLQAKQWVIYQAKLRPDISSAAVQDLISTVLLARGLKPETGMTLPAECSLYRQKLSEIPLAQHASFLQLDVAKYEAVFTRLGVSSAKLRVLRLYVGHTGIAPSVLLGSSDATLQAAADSIFEVVRSAIMDVGYALTILSSPAFCDEQCETDNRAAALDEDYVRDVTAVFDKEMKANLRQLSLPLEEYANAHELACAQLISLLEPIYIRFAIEKPQSKRISWEKSSEPVPAPPVEDALPGSLPLARGARVTQLVHELWSTLGARANATIERKVREKRSQVERRVQFARELRHAAVSYILNHAGTKTMLQDSLGSSCTWEGAVLYEGSCILGKIPAKLFVTFDRLVFKFGMFMFATLKDIPFDAIERVTKPSVLGISVLSLHTTTETPSDVQLTLATDVDRVFELLDQICTMHVDAHKQSETLTT</sequence>
<evidence type="ECO:0000313" key="3">
    <source>
        <dbReference type="Proteomes" id="UP000481153"/>
    </source>
</evidence>
<dbReference type="EMBL" id="VJMJ01000088">
    <property type="protein sequence ID" value="KAF0736718.1"/>
    <property type="molecule type" value="Genomic_DNA"/>
</dbReference>
<dbReference type="AlphaFoldDB" id="A0A6G0X9L8"/>
<accession>A0A6G0X9L8</accession>
<dbReference type="Proteomes" id="UP000481153">
    <property type="component" value="Unassembled WGS sequence"/>
</dbReference>
<dbReference type="VEuPathDB" id="FungiDB:AeMF1_010809"/>
<evidence type="ECO:0000313" key="2">
    <source>
        <dbReference type="EMBL" id="KAF0736718.1"/>
    </source>
</evidence>